<proteinExistence type="predicted"/>
<reference evidence="2" key="2">
    <citation type="submission" date="2015-01" db="EMBL/GenBank/DDBJ databases">
        <title>Evolutionary Origins and Diversification of the Mycorrhizal Mutualists.</title>
        <authorList>
            <consortium name="DOE Joint Genome Institute"/>
            <consortium name="Mycorrhizal Genomics Consortium"/>
            <person name="Kohler A."/>
            <person name="Kuo A."/>
            <person name="Nagy L.G."/>
            <person name="Floudas D."/>
            <person name="Copeland A."/>
            <person name="Barry K.W."/>
            <person name="Cichocki N."/>
            <person name="Veneault-Fourrey C."/>
            <person name="LaButti K."/>
            <person name="Lindquist E.A."/>
            <person name="Lipzen A."/>
            <person name="Lundell T."/>
            <person name="Morin E."/>
            <person name="Murat C."/>
            <person name="Riley R."/>
            <person name="Ohm R."/>
            <person name="Sun H."/>
            <person name="Tunlid A."/>
            <person name="Henrissat B."/>
            <person name="Grigoriev I.V."/>
            <person name="Hibbett D.S."/>
            <person name="Martin F."/>
        </authorList>
    </citation>
    <scope>NUCLEOTIDE SEQUENCE [LARGE SCALE GENOMIC DNA]</scope>
    <source>
        <strain evidence="2">Ve08.2h10</strain>
    </source>
</reference>
<keyword evidence="2" id="KW-1185">Reference proteome</keyword>
<reference evidence="1 2" key="1">
    <citation type="submission" date="2014-04" db="EMBL/GenBank/DDBJ databases">
        <authorList>
            <consortium name="DOE Joint Genome Institute"/>
            <person name="Kuo A."/>
            <person name="Kohler A."/>
            <person name="Jargeat P."/>
            <person name="Nagy L.G."/>
            <person name="Floudas D."/>
            <person name="Copeland A."/>
            <person name="Barry K.W."/>
            <person name="Cichocki N."/>
            <person name="Veneault-Fourrey C."/>
            <person name="LaButti K."/>
            <person name="Lindquist E.A."/>
            <person name="Lipzen A."/>
            <person name="Lundell T."/>
            <person name="Morin E."/>
            <person name="Murat C."/>
            <person name="Sun H."/>
            <person name="Tunlid A."/>
            <person name="Henrissat B."/>
            <person name="Grigoriev I.V."/>
            <person name="Hibbett D.S."/>
            <person name="Martin F."/>
            <person name="Nordberg H.P."/>
            <person name="Cantor M.N."/>
            <person name="Hua S.X."/>
        </authorList>
    </citation>
    <scope>NUCLEOTIDE SEQUENCE [LARGE SCALE GENOMIC DNA]</scope>
    <source>
        <strain evidence="1 2">Ve08.2h10</strain>
    </source>
</reference>
<accession>A0A0D0E7J8</accession>
<organism evidence="1 2">
    <name type="scientific">Paxillus rubicundulus Ve08.2h10</name>
    <dbReference type="NCBI Taxonomy" id="930991"/>
    <lineage>
        <taxon>Eukaryota</taxon>
        <taxon>Fungi</taxon>
        <taxon>Dikarya</taxon>
        <taxon>Basidiomycota</taxon>
        <taxon>Agaricomycotina</taxon>
        <taxon>Agaricomycetes</taxon>
        <taxon>Agaricomycetidae</taxon>
        <taxon>Boletales</taxon>
        <taxon>Paxilineae</taxon>
        <taxon>Paxillaceae</taxon>
        <taxon>Paxillus</taxon>
    </lineage>
</organism>
<name>A0A0D0E7J8_9AGAM</name>
<dbReference type="HOGENOM" id="CLU_3002105_0_0_1"/>
<dbReference type="AlphaFoldDB" id="A0A0D0E7J8"/>
<evidence type="ECO:0000313" key="1">
    <source>
        <dbReference type="EMBL" id="KIK97739.1"/>
    </source>
</evidence>
<dbReference type="InParanoid" id="A0A0D0E7J8"/>
<protein>
    <submittedName>
        <fullName evidence="1">Uncharacterized protein</fullName>
    </submittedName>
</protein>
<feature type="non-terminal residue" evidence="1">
    <location>
        <position position="1"/>
    </location>
</feature>
<dbReference type="Proteomes" id="UP000054538">
    <property type="component" value="Unassembled WGS sequence"/>
</dbReference>
<dbReference type="EMBL" id="KN824922">
    <property type="protein sequence ID" value="KIK97739.1"/>
    <property type="molecule type" value="Genomic_DNA"/>
</dbReference>
<sequence>NTCSPEDITQWAGVSVATVINCMHHVMAAILDQHNQYIYMPSSHSRDIGQAQQFTKS</sequence>
<gene>
    <name evidence="1" type="ORF">PAXRUDRAFT_135656</name>
</gene>
<evidence type="ECO:0000313" key="2">
    <source>
        <dbReference type="Proteomes" id="UP000054538"/>
    </source>
</evidence>